<reference evidence="1 2" key="1">
    <citation type="submission" date="2018-06" db="EMBL/GenBank/DDBJ databases">
        <authorList>
            <consortium name="Pathogen Informatics"/>
            <person name="Doyle S."/>
        </authorList>
    </citation>
    <scope>NUCLEOTIDE SEQUENCE [LARGE SCALE GENOMIC DNA]</scope>
    <source>
        <strain evidence="1 2">NCTC11661</strain>
    </source>
</reference>
<dbReference type="AlphaFoldDB" id="A0A376C150"/>
<dbReference type="RefSeq" id="WP_002688955.1">
    <property type="nucleotide sequence ID" value="NZ_UFTJ01000002.1"/>
</dbReference>
<dbReference type="Proteomes" id="UP000255515">
    <property type="component" value="Unassembled WGS sequence"/>
</dbReference>
<proteinExistence type="predicted"/>
<organism evidence="1 2">
    <name type="scientific">Bergeyella zoohelcum</name>
    <dbReference type="NCBI Taxonomy" id="1015"/>
    <lineage>
        <taxon>Bacteria</taxon>
        <taxon>Pseudomonadati</taxon>
        <taxon>Bacteroidota</taxon>
        <taxon>Flavobacteriia</taxon>
        <taxon>Flavobacteriales</taxon>
        <taxon>Weeksellaceae</taxon>
        <taxon>Bergeyella</taxon>
    </lineage>
</organism>
<evidence type="ECO:0000313" key="2">
    <source>
        <dbReference type="Proteomes" id="UP000255515"/>
    </source>
</evidence>
<gene>
    <name evidence="1" type="ORF">NCTC11661_01147</name>
</gene>
<evidence type="ECO:0000313" key="1">
    <source>
        <dbReference type="EMBL" id="SSZ55749.1"/>
    </source>
</evidence>
<sequence length="53" mass="5640">MSYKGLAGFIANIAIGAWSDTYENNLTEETSDGARDFNIADSKNGINVIATKA</sequence>
<dbReference type="EMBL" id="UFTJ01000002">
    <property type="protein sequence ID" value="SSZ55749.1"/>
    <property type="molecule type" value="Genomic_DNA"/>
</dbReference>
<name>A0A376C150_9FLAO</name>
<accession>A0A376C150</accession>
<protein>
    <submittedName>
        <fullName evidence="1">Uncharacterized protein</fullName>
    </submittedName>
</protein>